<dbReference type="Pfam" id="PF05036">
    <property type="entry name" value="SPOR"/>
    <property type="match status" value="1"/>
</dbReference>
<organism evidence="3 4">
    <name type="scientific">Bacteroides uniformis</name>
    <dbReference type="NCBI Taxonomy" id="820"/>
    <lineage>
        <taxon>Bacteria</taxon>
        <taxon>Pseudomonadati</taxon>
        <taxon>Bacteroidota</taxon>
        <taxon>Bacteroidia</taxon>
        <taxon>Bacteroidales</taxon>
        <taxon>Bacteroidaceae</taxon>
        <taxon>Bacteroides</taxon>
    </lineage>
</organism>
<accession>A0A412JUP6</accession>
<dbReference type="Proteomes" id="UP000285283">
    <property type="component" value="Unassembled WGS sequence"/>
</dbReference>
<dbReference type="Gene3D" id="3.30.70.1070">
    <property type="entry name" value="Sporulation related repeat"/>
    <property type="match status" value="1"/>
</dbReference>
<dbReference type="InterPro" id="IPR040495">
    <property type="entry name" value="HU-CCDC81_bac_1"/>
</dbReference>
<dbReference type="Pfam" id="PF18175">
    <property type="entry name" value="HU-CCDC81_bac_2"/>
    <property type="match status" value="1"/>
</dbReference>
<keyword evidence="1" id="KW-1133">Transmembrane helix</keyword>
<keyword evidence="1" id="KW-0812">Transmembrane</keyword>
<keyword evidence="1" id="KW-0472">Membrane</keyword>
<feature type="transmembrane region" description="Helical" evidence="1">
    <location>
        <begin position="181"/>
        <end position="198"/>
    </location>
</feature>
<evidence type="ECO:0000313" key="3">
    <source>
        <dbReference type="EMBL" id="RGS56220.1"/>
    </source>
</evidence>
<evidence type="ECO:0000259" key="2">
    <source>
        <dbReference type="PROSITE" id="PS51724"/>
    </source>
</evidence>
<dbReference type="SUPFAM" id="SSF110997">
    <property type="entry name" value="Sporulation related repeat"/>
    <property type="match status" value="1"/>
</dbReference>
<reference evidence="3 4" key="1">
    <citation type="submission" date="2018-08" db="EMBL/GenBank/DDBJ databases">
        <title>A genome reference for cultivated species of the human gut microbiota.</title>
        <authorList>
            <person name="Zou Y."/>
            <person name="Xue W."/>
            <person name="Luo G."/>
        </authorList>
    </citation>
    <scope>NUCLEOTIDE SEQUENCE [LARGE SCALE GENOMIC DNA]</scope>
    <source>
        <strain evidence="3 4">AF21-53</strain>
    </source>
</reference>
<dbReference type="InterPro" id="IPR041268">
    <property type="entry name" value="HU-CCDC81_bac_2"/>
</dbReference>
<evidence type="ECO:0000256" key="1">
    <source>
        <dbReference type="SAM" id="Phobius"/>
    </source>
</evidence>
<dbReference type="InterPro" id="IPR036680">
    <property type="entry name" value="SPOR-like_sf"/>
</dbReference>
<comment type="caution">
    <text evidence="3">The sequence shown here is derived from an EMBL/GenBank/DDBJ whole genome shotgun (WGS) entry which is preliminary data.</text>
</comment>
<evidence type="ECO:0000313" key="4">
    <source>
        <dbReference type="Proteomes" id="UP000285283"/>
    </source>
</evidence>
<gene>
    <name evidence="3" type="ORF">DWX87_03950</name>
</gene>
<feature type="domain" description="SPOR" evidence="2">
    <location>
        <begin position="314"/>
        <end position="390"/>
    </location>
</feature>
<proteinExistence type="predicted"/>
<dbReference type="InterPro" id="IPR007730">
    <property type="entry name" value="SPOR-like_dom"/>
</dbReference>
<sequence length="391" mass="43528">MIELAQHIEVLLLENDCVIVPGLGGFVAHYTPAMRVAEENVFLPPTRIIGFNPQLKMNDGLLVQSYMAVYDTDFSDATRIVEKEVAHIFTALHEEGKVDLPNIGELRYSIHGIYDFVPYDHKITTPYLYGLDSFEMQELAELKKPYAELKKPYMEKTIRYSVPVVPEDKKRRFEIKFNRSYLSNAVAMIAVVALFFFLSTPIENTEVVEGNYAQLLPNELFEMIEKESLAINPIVVSRKADTPKASAQKNTGQKAKKKVVPVAVREVKVGQANAQNAPVVSQPKQQAAEVSSSTSVTTKSEIQKTTAGTVAPSLVSAQKYHVIIASVGTEKDAEAMAKQLIEKGYPHAKAIVGDGKMRVSIESCGTETEAYQALNRVRQNETYKNAWVLKK</sequence>
<dbReference type="AlphaFoldDB" id="A0A412JUP6"/>
<dbReference type="GO" id="GO:0042834">
    <property type="term" value="F:peptidoglycan binding"/>
    <property type="evidence" value="ECO:0007669"/>
    <property type="project" value="InterPro"/>
</dbReference>
<dbReference type="RefSeq" id="WP_117878076.1">
    <property type="nucleotide sequence ID" value="NZ_JAHOOT010000017.1"/>
</dbReference>
<name>A0A412JUP6_BACUN</name>
<protein>
    <submittedName>
        <fullName evidence="3">SPOR domain-containing protein</fullName>
    </submittedName>
</protein>
<dbReference type="EMBL" id="QRVP01000003">
    <property type="protein sequence ID" value="RGS56220.1"/>
    <property type="molecule type" value="Genomic_DNA"/>
</dbReference>
<dbReference type="PROSITE" id="PS51724">
    <property type="entry name" value="SPOR"/>
    <property type="match status" value="1"/>
</dbReference>
<dbReference type="Pfam" id="PF18174">
    <property type="entry name" value="HU-CCDC81_bac_1"/>
    <property type="match status" value="1"/>
</dbReference>